<evidence type="ECO:0000256" key="12">
    <source>
        <dbReference type="SAM" id="Phobius"/>
    </source>
</evidence>
<evidence type="ECO:0000256" key="10">
    <source>
        <dbReference type="ARBA" id="ARBA00023136"/>
    </source>
</evidence>
<dbReference type="PANTHER" id="PTHR30175">
    <property type="entry name" value="PHOSPHOTRANSFERASE SYSTEM TRANSPORT PROTEIN"/>
    <property type="match status" value="1"/>
</dbReference>
<dbReference type="InterPro" id="IPR036878">
    <property type="entry name" value="Glu_permease_IIB"/>
</dbReference>
<dbReference type="FunFam" id="3.30.1360.60:FF:000001">
    <property type="entry name" value="PTS system glucose-specific IIBC component PtsG"/>
    <property type="match status" value="1"/>
</dbReference>
<dbReference type="InterPro" id="IPR003352">
    <property type="entry name" value="PTS_EIIC"/>
</dbReference>
<dbReference type="InterPro" id="IPR018113">
    <property type="entry name" value="PTrfase_EIIB_Cys"/>
</dbReference>
<gene>
    <name evidence="15" type="ORF">CWS01_14035</name>
</gene>
<evidence type="ECO:0000259" key="14">
    <source>
        <dbReference type="PROSITE" id="PS51103"/>
    </source>
</evidence>
<dbReference type="InterPro" id="IPR001996">
    <property type="entry name" value="PTS_IIB_1"/>
</dbReference>
<evidence type="ECO:0000256" key="8">
    <source>
        <dbReference type="ARBA" id="ARBA00022777"/>
    </source>
</evidence>
<keyword evidence="9 12" id="KW-1133">Transmembrane helix</keyword>
<dbReference type="Gene3D" id="3.30.1360.60">
    <property type="entry name" value="Glucose permease domain IIB"/>
    <property type="match status" value="1"/>
</dbReference>
<dbReference type="OrthoDB" id="9769191at2"/>
<dbReference type="RefSeq" id="WP_101177828.1">
    <property type="nucleotide sequence ID" value="NZ_PISE01000030.1"/>
</dbReference>
<evidence type="ECO:0000259" key="13">
    <source>
        <dbReference type="PROSITE" id="PS51098"/>
    </source>
</evidence>
<dbReference type="PANTHER" id="PTHR30175:SF7">
    <property type="entry name" value="NEGATIVE REGULATOR OF SACY ACTIVITY"/>
    <property type="match status" value="1"/>
</dbReference>
<feature type="transmembrane region" description="Helical" evidence="12">
    <location>
        <begin position="298"/>
        <end position="317"/>
    </location>
</feature>
<keyword evidence="16" id="KW-1185">Reference proteome</keyword>
<feature type="transmembrane region" description="Helical" evidence="12">
    <location>
        <begin position="152"/>
        <end position="176"/>
    </location>
</feature>
<evidence type="ECO:0000256" key="5">
    <source>
        <dbReference type="ARBA" id="ARBA00022679"/>
    </source>
</evidence>
<dbReference type="GO" id="GO:0015771">
    <property type="term" value="P:trehalose transport"/>
    <property type="evidence" value="ECO:0007669"/>
    <property type="project" value="TreeGrafter"/>
</dbReference>
<dbReference type="GO" id="GO:0016301">
    <property type="term" value="F:kinase activity"/>
    <property type="evidence" value="ECO:0007669"/>
    <property type="project" value="UniProtKB-KW"/>
</dbReference>
<evidence type="ECO:0000256" key="11">
    <source>
        <dbReference type="PROSITE-ProRule" id="PRU00421"/>
    </source>
</evidence>
<feature type="transmembrane region" description="Helical" evidence="12">
    <location>
        <begin position="111"/>
        <end position="132"/>
    </location>
</feature>
<protein>
    <submittedName>
        <fullName evidence="15">PTS sugar transporter subunit IIA</fullName>
    </submittedName>
</protein>
<dbReference type="PROSITE" id="PS51103">
    <property type="entry name" value="PTS_EIIC_TYPE_1"/>
    <property type="match status" value="1"/>
</dbReference>
<dbReference type="CDD" id="cd00212">
    <property type="entry name" value="PTS_IIB_glc"/>
    <property type="match status" value="1"/>
</dbReference>
<evidence type="ECO:0000256" key="6">
    <source>
        <dbReference type="ARBA" id="ARBA00022683"/>
    </source>
</evidence>
<evidence type="ECO:0000313" key="16">
    <source>
        <dbReference type="Proteomes" id="UP000233375"/>
    </source>
</evidence>
<keyword evidence="3" id="KW-1003">Cell membrane</keyword>
<feature type="domain" description="PTS EIIB type-1" evidence="13">
    <location>
        <begin position="6"/>
        <end position="89"/>
    </location>
</feature>
<accession>A0A2N0Z0M9</accession>
<feature type="transmembrane region" description="Helical" evidence="12">
    <location>
        <begin position="400"/>
        <end position="419"/>
    </location>
</feature>
<dbReference type="GO" id="GO:0008982">
    <property type="term" value="F:protein-N(PI)-phosphohistidine-sugar phosphotransferase activity"/>
    <property type="evidence" value="ECO:0007669"/>
    <property type="project" value="InterPro"/>
</dbReference>
<evidence type="ECO:0000256" key="9">
    <source>
        <dbReference type="ARBA" id="ARBA00022989"/>
    </source>
</evidence>
<reference evidence="15 16" key="1">
    <citation type="journal article" date="2003" name="Int. J. Syst. Evol. Microbiol.">
        <title>Bacillus nealsonii sp. nov., isolated from a spacecraft-assembly facility, whose spores are gamma-radiation resistant.</title>
        <authorList>
            <person name="Venkateswaran K."/>
            <person name="Kempf M."/>
            <person name="Chen F."/>
            <person name="Satomi M."/>
            <person name="Nicholson W."/>
            <person name="Kern R."/>
        </authorList>
    </citation>
    <scope>NUCLEOTIDE SEQUENCE [LARGE SCALE GENOMIC DNA]</scope>
    <source>
        <strain evidence="15 16">FO-92</strain>
    </source>
</reference>
<keyword evidence="6" id="KW-0598">Phosphotransferase system</keyword>
<name>A0A2N0Z0M9_9BACI</name>
<keyword evidence="5" id="KW-0808">Transferase</keyword>
<evidence type="ECO:0000256" key="1">
    <source>
        <dbReference type="ARBA" id="ARBA00004651"/>
    </source>
</evidence>
<feature type="transmembrane region" description="Helical" evidence="12">
    <location>
        <begin position="439"/>
        <end position="465"/>
    </location>
</feature>
<dbReference type="EMBL" id="PISE01000030">
    <property type="protein sequence ID" value="PKG23059.1"/>
    <property type="molecule type" value="Genomic_DNA"/>
</dbReference>
<evidence type="ECO:0000256" key="2">
    <source>
        <dbReference type="ARBA" id="ARBA00022448"/>
    </source>
</evidence>
<evidence type="ECO:0000256" key="3">
    <source>
        <dbReference type="ARBA" id="ARBA00022475"/>
    </source>
</evidence>
<dbReference type="GO" id="GO:0009401">
    <property type="term" value="P:phosphoenolpyruvate-dependent sugar phosphotransferase system"/>
    <property type="evidence" value="ECO:0007669"/>
    <property type="project" value="UniProtKB-KW"/>
</dbReference>
<evidence type="ECO:0000313" key="15">
    <source>
        <dbReference type="EMBL" id="PKG23059.1"/>
    </source>
</evidence>
<dbReference type="GO" id="GO:0005886">
    <property type="term" value="C:plasma membrane"/>
    <property type="evidence" value="ECO:0007669"/>
    <property type="project" value="UniProtKB-SubCell"/>
</dbReference>
<feature type="active site" description="Phosphocysteine intermediate; for EIIB activity" evidence="11">
    <location>
        <position position="28"/>
    </location>
</feature>
<keyword evidence="2" id="KW-0813">Transport</keyword>
<feature type="transmembrane region" description="Helical" evidence="12">
    <location>
        <begin position="188"/>
        <end position="206"/>
    </location>
</feature>
<dbReference type="PROSITE" id="PS51098">
    <property type="entry name" value="PTS_EIIB_TYPE_1"/>
    <property type="match status" value="1"/>
</dbReference>
<dbReference type="Pfam" id="PF02378">
    <property type="entry name" value="PTS_EIIC"/>
    <property type="match status" value="1"/>
</dbReference>
<dbReference type="GO" id="GO:0090589">
    <property type="term" value="F:protein-phosphocysteine-trehalose phosphotransferase system transporter activity"/>
    <property type="evidence" value="ECO:0007669"/>
    <property type="project" value="TreeGrafter"/>
</dbReference>
<keyword evidence="7 12" id="KW-0812">Transmembrane</keyword>
<dbReference type="PROSITE" id="PS01035">
    <property type="entry name" value="PTS_EIIB_TYPE_1_CYS"/>
    <property type="match status" value="1"/>
</dbReference>
<keyword evidence="10 12" id="KW-0472">Membrane</keyword>
<evidence type="ECO:0000256" key="4">
    <source>
        <dbReference type="ARBA" id="ARBA00022597"/>
    </source>
</evidence>
<organism evidence="15 16">
    <name type="scientific">Niallia nealsonii</name>
    <dbReference type="NCBI Taxonomy" id="115979"/>
    <lineage>
        <taxon>Bacteria</taxon>
        <taxon>Bacillati</taxon>
        <taxon>Bacillota</taxon>
        <taxon>Bacilli</taxon>
        <taxon>Bacillales</taxon>
        <taxon>Bacillaceae</taxon>
        <taxon>Niallia</taxon>
    </lineage>
</organism>
<keyword evidence="8" id="KW-0418">Kinase</keyword>
<dbReference type="InterPro" id="IPR013013">
    <property type="entry name" value="PTS_EIIC_1"/>
</dbReference>
<feature type="transmembrane region" description="Helical" evidence="12">
    <location>
        <begin position="218"/>
        <end position="244"/>
    </location>
</feature>
<dbReference type="Pfam" id="PF00367">
    <property type="entry name" value="PTS_EIIB"/>
    <property type="match status" value="1"/>
</dbReference>
<dbReference type="AlphaFoldDB" id="A0A2N0Z0M9"/>
<dbReference type="InterPro" id="IPR050558">
    <property type="entry name" value="PTS_Sugar-Specific_Components"/>
</dbReference>
<comment type="caution">
    <text evidence="15">The sequence shown here is derived from an EMBL/GenBank/DDBJ whole genome shotgun (WGS) entry which is preliminary data.</text>
</comment>
<feature type="transmembrane region" description="Helical" evidence="12">
    <location>
        <begin position="265"/>
        <end position="286"/>
    </location>
</feature>
<dbReference type="NCBIfam" id="TIGR00826">
    <property type="entry name" value="EIIB_glc"/>
    <property type="match status" value="1"/>
</dbReference>
<proteinExistence type="predicted"/>
<evidence type="ECO:0000256" key="7">
    <source>
        <dbReference type="ARBA" id="ARBA00022692"/>
    </source>
</evidence>
<dbReference type="Proteomes" id="UP000233375">
    <property type="component" value="Unassembled WGS sequence"/>
</dbReference>
<feature type="domain" description="PTS EIIC type-1" evidence="14">
    <location>
        <begin position="110"/>
        <end position="476"/>
    </location>
</feature>
<sequence>MNENKYERIGKEIIDVIGEDNIESYTHCATRLRFSIKDRAKINDEAIESIDEVKGVFFNAGQYQVILGTGTVNKVYAALRGNKPEQDEAQSKKKDVSSSKKEKGIRRAVRTLADIFIPIIPIIAATGLFLGLKGVIFSDAILGLIGMTGDDIPAYLKTLISVLTDTAFAFLPALICWSAFRNFGGMPIIGFVIGLMLVSPALPNAYAVADINSGVEPIMAFGFIPVVGYQGSVLTALVIGILGAKLEKKLRAVMPNALDLIFTPFLVLLTMMITGLLVLGPLLHILEMGLVHVVTALIHAPFGIGGLLIGFIYPLAVMTGMHHLFIMIETTLLANTGFNPLITLCAMYGFANAGTCLGITIKAKKRTVKVAGASATLTQLLGVSEPALFGVVMRYSMKPLYVMISCSTVGGMILSVLNIKANSYGLAVILSPLMYIYEWNQLVTYIVVGIVIFIAAFVLTSLFAVPKEVMVEDKASTQKNVSI</sequence>
<comment type="subcellular location">
    <subcellularLocation>
        <location evidence="1">Cell membrane</location>
        <topology evidence="1">Multi-pass membrane protein</topology>
    </subcellularLocation>
</comment>
<dbReference type="SUPFAM" id="SSF55604">
    <property type="entry name" value="Glucose permease domain IIB"/>
    <property type="match status" value="1"/>
</dbReference>
<keyword evidence="4 15" id="KW-0762">Sugar transport</keyword>